<sequence length="606" mass="69620">MSNENKLNTLIERKDVKIEDTWDLTLLYKNDDEFEKDFKSMEDFSKEAAKFKGNLSKSASELKNILDSIMNASIILDKLGSYAFLKQTEDLTNNDSNIKIARFSKLASEFSANLSYFDPELMSIDDEKMNSFLKDEVLKDYLIYLRNILKYKPHTLSEKEERILALQGELASTASNIFDTLNDADLNFGELEHNGEKTTLTHATFSSFQESQDRELRKNSYNQFYKEYDKHKNTFAELYASQIKQDIFDARIRNYNSVREMELFGDDIPVSVYDSLIESVHNALPALHSYYEYCAGKLGITDFRQYDKYAPVVKDVKIHHTFDEAITVLSKALSPLGEEYVSTLTNGLNSRWVDKYENKGKTSGAFSAGCYTSEPYILMNFRDESVESVFTLAHEAGHSMHSYYSRKNNPFQHHDYSIFEAEVASTFNEKLLFNYFMQNESKKEVKAFLLNKDINGFVATVFRQTMFAEFEHIIHKEAEEGNPTTLELIRTVYKDLLKKYFGDKAVLEETSDLEALRIPHFYRSFYVYKYATGMSAAVALSNGVLEGNAKGDYTNRDNYLKFLKSGGSRTPIENLKVAGVDMTKPEVVESALKLFAKEVEELKSLN</sequence>
<gene>
    <name evidence="9" type="primary">yjbG</name>
    <name evidence="9" type="ORF">BRSU_1054</name>
</gene>
<evidence type="ECO:0000256" key="5">
    <source>
        <dbReference type="ARBA" id="ARBA00023049"/>
    </source>
</evidence>
<dbReference type="InterPro" id="IPR042088">
    <property type="entry name" value="OligoPept_F_C"/>
</dbReference>
<comment type="function">
    <text evidence="6">Has oligopeptidase activity and degrades a variety of small bioactive peptides.</text>
</comment>
<protein>
    <recommendedName>
        <fullName evidence="6">Oligopeptidase F</fullName>
        <ecNumber evidence="6">3.4.24.-</ecNumber>
    </recommendedName>
</protein>
<dbReference type="CDD" id="cd09608">
    <property type="entry name" value="M3B_PepF"/>
    <property type="match status" value="1"/>
</dbReference>
<keyword evidence="5 6" id="KW-0482">Metalloprotease</keyword>
<dbReference type="AlphaFoldDB" id="A0A0G4K672"/>
<accession>A0A0G4K672</accession>
<dbReference type="EC" id="3.4.24.-" evidence="6"/>
<dbReference type="RefSeq" id="WP_048594223.1">
    <property type="nucleotide sequence ID" value="NZ_CVLB01000001.1"/>
</dbReference>
<dbReference type="Proteomes" id="UP000043763">
    <property type="component" value="Unassembled WGS sequence"/>
</dbReference>
<evidence type="ECO:0000256" key="3">
    <source>
        <dbReference type="ARBA" id="ARBA00022801"/>
    </source>
</evidence>
<evidence type="ECO:0000256" key="4">
    <source>
        <dbReference type="ARBA" id="ARBA00022833"/>
    </source>
</evidence>
<dbReference type="InterPro" id="IPR001567">
    <property type="entry name" value="Pept_M3A_M3B_dom"/>
</dbReference>
<dbReference type="GO" id="GO:0006518">
    <property type="term" value="P:peptide metabolic process"/>
    <property type="evidence" value="ECO:0007669"/>
    <property type="project" value="TreeGrafter"/>
</dbReference>
<evidence type="ECO:0000313" key="9">
    <source>
        <dbReference type="EMBL" id="CRF32835.1"/>
    </source>
</evidence>
<name>A0A0G4K672_9SPIR</name>
<evidence type="ECO:0000256" key="1">
    <source>
        <dbReference type="ARBA" id="ARBA00022670"/>
    </source>
</evidence>
<organism evidence="9 10">
    <name type="scientific">Brachyspira suanatina</name>
    <dbReference type="NCBI Taxonomy" id="381802"/>
    <lineage>
        <taxon>Bacteria</taxon>
        <taxon>Pseudomonadati</taxon>
        <taxon>Spirochaetota</taxon>
        <taxon>Spirochaetia</taxon>
        <taxon>Brachyspirales</taxon>
        <taxon>Brachyspiraceae</taxon>
        <taxon>Brachyspira</taxon>
    </lineage>
</organism>
<evidence type="ECO:0000256" key="2">
    <source>
        <dbReference type="ARBA" id="ARBA00022723"/>
    </source>
</evidence>
<feature type="domain" description="Peptidase M3A/M3B catalytic" evidence="7">
    <location>
        <begin position="208"/>
        <end position="593"/>
    </location>
</feature>
<dbReference type="Pfam" id="PF01432">
    <property type="entry name" value="Peptidase_M3"/>
    <property type="match status" value="1"/>
</dbReference>
<dbReference type="PANTHER" id="PTHR11804:SF84">
    <property type="entry name" value="SACCHAROLYSIN"/>
    <property type="match status" value="1"/>
</dbReference>
<dbReference type="InterPro" id="IPR004438">
    <property type="entry name" value="Peptidase_M3B"/>
</dbReference>
<evidence type="ECO:0000313" key="10">
    <source>
        <dbReference type="Proteomes" id="UP000043763"/>
    </source>
</evidence>
<dbReference type="OrthoDB" id="9766487at2"/>
<keyword evidence="4 6" id="KW-0862">Zinc</keyword>
<dbReference type="Gene3D" id="1.20.140.70">
    <property type="entry name" value="Oligopeptidase f, N-terminal domain"/>
    <property type="match status" value="1"/>
</dbReference>
<dbReference type="InterPro" id="IPR045090">
    <property type="entry name" value="Pept_M3A_M3B"/>
</dbReference>
<dbReference type="GO" id="GO:0004222">
    <property type="term" value="F:metalloendopeptidase activity"/>
    <property type="evidence" value="ECO:0007669"/>
    <property type="project" value="UniProtKB-UniRule"/>
</dbReference>
<keyword evidence="3 6" id="KW-0378">Hydrolase</keyword>
<reference evidence="10" key="1">
    <citation type="submission" date="2015-04" db="EMBL/GenBank/DDBJ databases">
        <authorList>
            <person name="Mushtaq Mamoona"/>
        </authorList>
    </citation>
    <scope>NUCLEOTIDE SEQUENCE [LARGE SCALE GENOMIC DNA]</scope>
    <source>
        <strain evidence="10">AN4859/03</strain>
    </source>
</reference>
<dbReference type="Gene3D" id="1.10.287.830">
    <property type="entry name" value="putative peptidase helix hairpin domain like"/>
    <property type="match status" value="1"/>
</dbReference>
<comment type="cofactor">
    <cofactor evidence="6">
        <name>Zn(2+)</name>
        <dbReference type="ChEBI" id="CHEBI:29105"/>
    </cofactor>
    <text evidence="6">Binds 1 zinc ion.</text>
</comment>
<feature type="domain" description="Oligopeptidase F N-terminal" evidence="8">
    <location>
        <begin position="120"/>
        <end position="188"/>
    </location>
</feature>
<dbReference type="GO" id="GO:0046872">
    <property type="term" value="F:metal ion binding"/>
    <property type="evidence" value="ECO:0007669"/>
    <property type="project" value="UniProtKB-UniRule"/>
</dbReference>
<dbReference type="SUPFAM" id="SSF55486">
    <property type="entry name" value="Metalloproteases ('zincins'), catalytic domain"/>
    <property type="match status" value="1"/>
</dbReference>
<dbReference type="GO" id="GO:0006508">
    <property type="term" value="P:proteolysis"/>
    <property type="evidence" value="ECO:0007669"/>
    <property type="project" value="UniProtKB-KW"/>
</dbReference>
<dbReference type="Gene3D" id="1.10.1370.20">
    <property type="entry name" value="Oligoendopeptidase f, C-terminal domain"/>
    <property type="match status" value="1"/>
</dbReference>
<dbReference type="InterPro" id="IPR013647">
    <property type="entry name" value="OligopepF_N_dom"/>
</dbReference>
<proteinExistence type="inferred from homology"/>
<keyword evidence="10" id="KW-1185">Reference proteome</keyword>
<keyword evidence="1 6" id="KW-0645">Protease</keyword>
<dbReference type="Pfam" id="PF08439">
    <property type="entry name" value="Peptidase_M3_N"/>
    <property type="match status" value="1"/>
</dbReference>
<comment type="similarity">
    <text evidence="6">Belongs to the peptidase M3B family.</text>
</comment>
<dbReference type="PANTHER" id="PTHR11804">
    <property type="entry name" value="PROTEASE M3 THIMET OLIGOPEPTIDASE-RELATED"/>
    <property type="match status" value="1"/>
</dbReference>
<evidence type="ECO:0000256" key="6">
    <source>
        <dbReference type="RuleBase" id="RU368091"/>
    </source>
</evidence>
<evidence type="ECO:0000259" key="8">
    <source>
        <dbReference type="Pfam" id="PF08439"/>
    </source>
</evidence>
<evidence type="ECO:0000259" key="7">
    <source>
        <dbReference type="Pfam" id="PF01432"/>
    </source>
</evidence>
<dbReference type="EMBL" id="CVLB01000001">
    <property type="protein sequence ID" value="CRF32835.1"/>
    <property type="molecule type" value="Genomic_DNA"/>
</dbReference>
<dbReference type="NCBIfam" id="TIGR00181">
    <property type="entry name" value="pepF"/>
    <property type="match status" value="1"/>
</dbReference>
<keyword evidence="2 6" id="KW-0479">Metal-binding</keyword>